<gene>
    <name evidence="2" type="ORF">GCM10023147_13800</name>
</gene>
<dbReference type="EMBL" id="BAABFR010000015">
    <property type="protein sequence ID" value="GAA4388344.1"/>
    <property type="molecule type" value="Genomic_DNA"/>
</dbReference>
<reference evidence="3" key="1">
    <citation type="journal article" date="2019" name="Int. J. Syst. Evol. Microbiol.">
        <title>The Global Catalogue of Microorganisms (GCM) 10K type strain sequencing project: providing services to taxonomists for standard genome sequencing and annotation.</title>
        <authorList>
            <consortium name="The Broad Institute Genomics Platform"/>
            <consortium name="The Broad Institute Genome Sequencing Center for Infectious Disease"/>
            <person name="Wu L."/>
            <person name="Ma J."/>
        </authorList>
    </citation>
    <scope>NUCLEOTIDE SEQUENCE [LARGE SCALE GENOMIC DNA]</scope>
    <source>
        <strain evidence="3">JCM 17688</strain>
    </source>
</reference>
<dbReference type="RefSeq" id="WP_344992832.1">
    <property type="nucleotide sequence ID" value="NZ_BAABFR010000015.1"/>
</dbReference>
<dbReference type="InterPro" id="IPR001387">
    <property type="entry name" value="Cro/C1-type_HTH"/>
</dbReference>
<evidence type="ECO:0000259" key="1">
    <source>
        <dbReference type="PROSITE" id="PS50943"/>
    </source>
</evidence>
<keyword evidence="3" id="KW-1185">Reference proteome</keyword>
<name>A0ABP8JBQ3_9ACTN</name>
<dbReference type="CDD" id="cd00093">
    <property type="entry name" value="HTH_XRE"/>
    <property type="match status" value="1"/>
</dbReference>
<dbReference type="SMART" id="SM00530">
    <property type="entry name" value="HTH_XRE"/>
    <property type="match status" value="1"/>
</dbReference>
<feature type="domain" description="HTH cro/C1-type" evidence="1">
    <location>
        <begin position="18"/>
        <end position="80"/>
    </location>
</feature>
<dbReference type="Gene3D" id="1.10.260.40">
    <property type="entry name" value="lambda repressor-like DNA-binding domains"/>
    <property type="match status" value="1"/>
</dbReference>
<comment type="caution">
    <text evidence="2">The sequence shown here is derived from an EMBL/GenBank/DDBJ whole genome shotgun (WGS) entry which is preliminary data.</text>
</comment>
<dbReference type="Proteomes" id="UP001500635">
    <property type="component" value="Unassembled WGS sequence"/>
</dbReference>
<dbReference type="InterPro" id="IPR010982">
    <property type="entry name" value="Lambda_DNA-bd_dom_sf"/>
</dbReference>
<protein>
    <recommendedName>
        <fullName evidence="1">HTH cro/C1-type domain-containing protein</fullName>
    </recommendedName>
</protein>
<accession>A0ABP8JBQ3</accession>
<dbReference type="Pfam" id="PF13560">
    <property type="entry name" value="HTH_31"/>
    <property type="match status" value="1"/>
</dbReference>
<proteinExistence type="predicted"/>
<evidence type="ECO:0000313" key="3">
    <source>
        <dbReference type="Proteomes" id="UP001500635"/>
    </source>
</evidence>
<sequence length="99" mass="10844">MPASPIEMHLAKLLGTRLRRLREERGFTQESMAARTGIDPKTYQGYENGVGDYKAGRPFNPKLNTLMALADGFGISPPELMMVLFDERDGKGSGAATRA</sequence>
<evidence type="ECO:0000313" key="2">
    <source>
        <dbReference type="EMBL" id="GAA4388344.1"/>
    </source>
</evidence>
<dbReference type="PROSITE" id="PS50943">
    <property type="entry name" value="HTH_CROC1"/>
    <property type="match status" value="1"/>
</dbReference>
<organism evidence="2 3">
    <name type="scientific">Tsukamurella soli</name>
    <dbReference type="NCBI Taxonomy" id="644556"/>
    <lineage>
        <taxon>Bacteria</taxon>
        <taxon>Bacillati</taxon>
        <taxon>Actinomycetota</taxon>
        <taxon>Actinomycetes</taxon>
        <taxon>Mycobacteriales</taxon>
        <taxon>Tsukamurellaceae</taxon>
        <taxon>Tsukamurella</taxon>
    </lineage>
</organism>
<dbReference type="SUPFAM" id="SSF47413">
    <property type="entry name" value="lambda repressor-like DNA-binding domains"/>
    <property type="match status" value="1"/>
</dbReference>